<dbReference type="SUPFAM" id="SSF52283">
    <property type="entry name" value="Formate/glycerate dehydrogenase catalytic domain-like"/>
    <property type="match status" value="1"/>
</dbReference>
<dbReference type="InterPro" id="IPR029752">
    <property type="entry name" value="D-isomer_DH_CS1"/>
</dbReference>
<keyword evidence="3 5" id="KW-0560">Oxidoreductase</keyword>
<evidence type="ECO:0000256" key="5">
    <source>
        <dbReference type="RuleBase" id="RU003719"/>
    </source>
</evidence>
<evidence type="ECO:0000259" key="7">
    <source>
        <dbReference type="Pfam" id="PF02826"/>
    </source>
</evidence>
<dbReference type="RefSeq" id="WP_379789305.1">
    <property type="nucleotide sequence ID" value="NZ_JBHSHL010000060.1"/>
</dbReference>
<dbReference type="InterPro" id="IPR006140">
    <property type="entry name" value="D-isomer_DH_NAD-bd"/>
</dbReference>
<feature type="domain" description="D-isomer specific 2-hydroxyacid dehydrogenase catalytic" evidence="6">
    <location>
        <begin position="4"/>
        <end position="301"/>
    </location>
</feature>
<dbReference type="PROSITE" id="PS00670">
    <property type="entry name" value="D_2_HYDROXYACID_DH_2"/>
    <property type="match status" value="1"/>
</dbReference>
<comment type="caution">
    <text evidence="8">The sequence shown here is derived from an EMBL/GenBank/DDBJ whole genome shotgun (WGS) entry which is preliminary data.</text>
</comment>
<comment type="similarity">
    <text evidence="1 5">Belongs to the D-isomer specific 2-hydroxyacid dehydrogenase family.</text>
</comment>
<gene>
    <name evidence="8" type="ORF">ACFO4R_11555</name>
</gene>
<dbReference type="SUPFAM" id="SSF51735">
    <property type="entry name" value="NAD(P)-binding Rossmann-fold domains"/>
    <property type="match status" value="1"/>
</dbReference>
<dbReference type="Gene3D" id="3.40.50.720">
    <property type="entry name" value="NAD(P)-binding Rossmann-like Domain"/>
    <property type="match status" value="2"/>
</dbReference>
<evidence type="ECO:0000256" key="4">
    <source>
        <dbReference type="ARBA" id="ARBA00023027"/>
    </source>
</evidence>
<evidence type="ECO:0000313" key="8">
    <source>
        <dbReference type="EMBL" id="MFC4805679.1"/>
    </source>
</evidence>
<dbReference type="PANTHER" id="PTHR42789">
    <property type="entry name" value="D-ISOMER SPECIFIC 2-HYDROXYACID DEHYDROGENASE FAMILY PROTEIN (AFU_ORTHOLOGUE AFUA_6G10090)"/>
    <property type="match status" value="1"/>
</dbReference>
<evidence type="ECO:0000256" key="2">
    <source>
        <dbReference type="ARBA" id="ARBA00022605"/>
    </source>
</evidence>
<evidence type="ECO:0000259" key="6">
    <source>
        <dbReference type="Pfam" id="PF00389"/>
    </source>
</evidence>
<proteinExistence type="inferred from homology"/>
<dbReference type="CDD" id="cd05303">
    <property type="entry name" value="PGDH_2"/>
    <property type="match status" value="1"/>
</dbReference>
<dbReference type="PANTHER" id="PTHR42789:SF1">
    <property type="entry name" value="D-ISOMER SPECIFIC 2-HYDROXYACID DEHYDROGENASE FAMILY PROTEIN (AFU_ORTHOLOGUE AFUA_6G10090)"/>
    <property type="match status" value="1"/>
</dbReference>
<protein>
    <submittedName>
        <fullName evidence="8">D-2-hydroxyacid dehydrogenase</fullName>
    </submittedName>
</protein>
<dbReference type="InterPro" id="IPR036291">
    <property type="entry name" value="NAD(P)-bd_dom_sf"/>
</dbReference>
<dbReference type="EMBL" id="JBHSHL010000060">
    <property type="protein sequence ID" value="MFC4805679.1"/>
    <property type="molecule type" value="Genomic_DNA"/>
</dbReference>
<sequence>MKCLVTEKVNEEGLKVLREHCEVNVFLQKTRDELKSEIKDYEILIVRSDTPVDKELIDAGEKLKAIGMAGIGLNHIDVEYAKSKGIAVFNVPDGSFNSVSELALAMMLTTMRKVAAANYAVKKGSWNKTGFTGNLLTRKTVGILALGRIGRRVAQLCQGFDCKVIGYDPYLKPEVAEEMGVALMSLEEVLKNADVLSIHMPLTPETKHMIGEKELAMMKDGSYLFNLGRGGIVDEDALYNALTSGKLSGAGLDVLEVEPPSADNKLFGLDNCVITCHIGAGTIEAQEYIAKSLANQVIEYLNI</sequence>
<keyword evidence="9" id="KW-1185">Reference proteome</keyword>
<feature type="domain" description="D-isomer specific 2-hydroxyacid dehydrogenase NAD-binding" evidence="7">
    <location>
        <begin position="104"/>
        <end position="279"/>
    </location>
</feature>
<evidence type="ECO:0000256" key="1">
    <source>
        <dbReference type="ARBA" id="ARBA00005854"/>
    </source>
</evidence>
<keyword evidence="4" id="KW-0520">NAD</keyword>
<evidence type="ECO:0000256" key="3">
    <source>
        <dbReference type="ARBA" id="ARBA00023002"/>
    </source>
</evidence>
<name>A0ABV9QT53_9FIRM</name>
<dbReference type="InterPro" id="IPR006139">
    <property type="entry name" value="D-isomer_2_OHA_DH_cat_dom"/>
</dbReference>
<keyword evidence="2" id="KW-0028">Amino-acid biosynthesis</keyword>
<dbReference type="InterPro" id="IPR029753">
    <property type="entry name" value="D-isomer_DH_CS"/>
</dbReference>
<accession>A0ABV9QT53</accession>
<reference evidence="9" key="1">
    <citation type="journal article" date="2019" name="Int. J. Syst. Evol. Microbiol.">
        <title>The Global Catalogue of Microorganisms (GCM) 10K type strain sequencing project: providing services to taxonomists for standard genome sequencing and annotation.</title>
        <authorList>
            <consortium name="The Broad Institute Genomics Platform"/>
            <consortium name="The Broad Institute Genome Sequencing Center for Infectious Disease"/>
            <person name="Wu L."/>
            <person name="Ma J."/>
        </authorList>
    </citation>
    <scope>NUCLEOTIDE SEQUENCE [LARGE SCALE GENOMIC DNA]</scope>
    <source>
        <strain evidence="9">CCUG 46385</strain>
    </source>
</reference>
<dbReference type="PROSITE" id="PS00065">
    <property type="entry name" value="D_2_HYDROXYACID_DH_1"/>
    <property type="match status" value="1"/>
</dbReference>
<evidence type="ECO:0000313" key="9">
    <source>
        <dbReference type="Proteomes" id="UP001595916"/>
    </source>
</evidence>
<dbReference type="Pfam" id="PF00389">
    <property type="entry name" value="2-Hacid_dh"/>
    <property type="match status" value="1"/>
</dbReference>
<dbReference type="Pfam" id="PF02826">
    <property type="entry name" value="2-Hacid_dh_C"/>
    <property type="match status" value="1"/>
</dbReference>
<dbReference type="Proteomes" id="UP001595916">
    <property type="component" value="Unassembled WGS sequence"/>
</dbReference>
<dbReference type="PROSITE" id="PS00671">
    <property type="entry name" value="D_2_HYDROXYACID_DH_3"/>
    <property type="match status" value="1"/>
</dbReference>
<organism evidence="8 9">
    <name type="scientific">Filifactor villosus</name>
    <dbReference type="NCBI Taxonomy" id="29374"/>
    <lineage>
        <taxon>Bacteria</taxon>
        <taxon>Bacillati</taxon>
        <taxon>Bacillota</taxon>
        <taxon>Clostridia</taxon>
        <taxon>Peptostreptococcales</taxon>
        <taxon>Filifactoraceae</taxon>
        <taxon>Filifactor</taxon>
    </lineage>
</organism>
<dbReference type="InterPro" id="IPR050857">
    <property type="entry name" value="D-2-hydroxyacid_DH"/>
</dbReference>